<sequence>MCCSKCLKNKQSYILFWTCLMFLSILSAGFCFCIIVPDPYQYGESYTYDSQYMTVGVNMCIIGFFGFVITFCVACMLHNQSVGYQQIAQDTERQPIPSFVQVPQVLQYENAQYQGSYLK</sequence>
<feature type="transmembrane region" description="Helical" evidence="1">
    <location>
        <begin position="12"/>
        <end position="35"/>
    </location>
</feature>
<reference evidence="2" key="1">
    <citation type="submission" date="2023-06" db="EMBL/GenBank/DDBJ databases">
        <authorList>
            <person name="Kurt Z."/>
        </authorList>
    </citation>
    <scope>NUCLEOTIDE SEQUENCE</scope>
</reference>
<keyword evidence="1" id="KW-1133">Transmembrane helix</keyword>
<evidence type="ECO:0000313" key="4">
    <source>
        <dbReference type="Proteomes" id="UP001642409"/>
    </source>
</evidence>
<dbReference type="EMBL" id="CATOUU010000849">
    <property type="protein sequence ID" value="CAI9954565.1"/>
    <property type="molecule type" value="Genomic_DNA"/>
</dbReference>
<reference evidence="3 4" key="2">
    <citation type="submission" date="2024-07" db="EMBL/GenBank/DDBJ databases">
        <authorList>
            <person name="Akdeniz Z."/>
        </authorList>
    </citation>
    <scope>NUCLEOTIDE SEQUENCE [LARGE SCALE GENOMIC DNA]</scope>
</reference>
<gene>
    <name evidence="3" type="ORF">HINF_LOCUS29316</name>
    <name evidence="2" type="ORF">HINF_LOCUS42210</name>
</gene>
<feature type="transmembrane region" description="Helical" evidence="1">
    <location>
        <begin position="55"/>
        <end position="77"/>
    </location>
</feature>
<proteinExistence type="predicted"/>
<keyword evidence="1" id="KW-0812">Transmembrane</keyword>
<keyword evidence="1" id="KW-0472">Membrane</keyword>
<protein>
    <submittedName>
        <fullName evidence="3">Hypothetical_protein</fullName>
    </submittedName>
</protein>
<accession>A0AA86UE47</accession>
<dbReference type="AlphaFoldDB" id="A0AA86UE47"/>
<evidence type="ECO:0000313" key="3">
    <source>
        <dbReference type="EMBL" id="CAL6023814.1"/>
    </source>
</evidence>
<comment type="caution">
    <text evidence="2">The sequence shown here is derived from an EMBL/GenBank/DDBJ whole genome shotgun (WGS) entry which is preliminary data.</text>
</comment>
<dbReference type="Proteomes" id="UP001642409">
    <property type="component" value="Unassembled WGS sequence"/>
</dbReference>
<evidence type="ECO:0000256" key="1">
    <source>
        <dbReference type="SAM" id="Phobius"/>
    </source>
</evidence>
<dbReference type="EMBL" id="CAXDID020000094">
    <property type="protein sequence ID" value="CAL6023814.1"/>
    <property type="molecule type" value="Genomic_DNA"/>
</dbReference>
<keyword evidence="4" id="KW-1185">Reference proteome</keyword>
<evidence type="ECO:0000313" key="2">
    <source>
        <dbReference type="EMBL" id="CAI9954565.1"/>
    </source>
</evidence>
<organism evidence="2">
    <name type="scientific">Hexamita inflata</name>
    <dbReference type="NCBI Taxonomy" id="28002"/>
    <lineage>
        <taxon>Eukaryota</taxon>
        <taxon>Metamonada</taxon>
        <taxon>Diplomonadida</taxon>
        <taxon>Hexamitidae</taxon>
        <taxon>Hexamitinae</taxon>
        <taxon>Hexamita</taxon>
    </lineage>
</organism>
<name>A0AA86UE47_9EUKA</name>